<evidence type="ECO:0000256" key="4">
    <source>
        <dbReference type="ARBA" id="ARBA00022723"/>
    </source>
</evidence>
<keyword evidence="4" id="KW-0479">Metal-binding</keyword>
<proteinExistence type="predicted"/>
<dbReference type="InterPro" id="IPR039661">
    <property type="entry name" value="ELP3"/>
</dbReference>
<dbReference type="PROSITE" id="PS51918">
    <property type="entry name" value="RADICAL_SAM"/>
    <property type="match status" value="1"/>
</dbReference>
<dbReference type="SMART" id="SM00729">
    <property type="entry name" value="Elp3"/>
    <property type="match status" value="1"/>
</dbReference>
<feature type="domain" description="Radical SAM core" evidence="7">
    <location>
        <begin position="16"/>
        <end position="259"/>
    </location>
</feature>
<dbReference type="GO" id="GO:0003824">
    <property type="term" value="F:catalytic activity"/>
    <property type="evidence" value="ECO:0007669"/>
    <property type="project" value="InterPro"/>
</dbReference>
<dbReference type="EMBL" id="VSDQ01000718">
    <property type="protein sequence ID" value="TYA72029.1"/>
    <property type="molecule type" value="Genomic_DNA"/>
</dbReference>
<dbReference type="InterPro" id="IPR058240">
    <property type="entry name" value="rSAM_sf"/>
</dbReference>
<accession>A0A5D0HNR1</accession>
<dbReference type="GO" id="GO:0051539">
    <property type="term" value="F:4 iron, 4 sulfur cluster binding"/>
    <property type="evidence" value="ECO:0007669"/>
    <property type="project" value="UniProtKB-KW"/>
</dbReference>
<evidence type="ECO:0000256" key="2">
    <source>
        <dbReference type="ARBA" id="ARBA00022485"/>
    </source>
</evidence>
<dbReference type="SUPFAM" id="SSF102114">
    <property type="entry name" value="Radical SAM enzymes"/>
    <property type="match status" value="1"/>
</dbReference>
<name>A0A5D0HNR1_9FLAO</name>
<protein>
    <submittedName>
        <fullName evidence="8">TIGR01212 family radical SAM protein</fullName>
    </submittedName>
</protein>
<dbReference type="Proteomes" id="UP000323930">
    <property type="component" value="Unassembled WGS sequence"/>
</dbReference>
<dbReference type="OrthoDB" id="9801689at2"/>
<organism evidence="8 9">
    <name type="scientific">Seonamhaeicola marinus</name>
    <dbReference type="NCBI Taxonomy" id="1912246"/>
    <lineage>
        <taxon>Bacteria</taxon>
        <taxon>Pseudomonadati</taxon>
        <taxon>Bacteroidota</taxon>
        <taxon>Flavobacteriia</taxon>
        <taxon>Flavobacteriales</taxon>
        <taxon>Flavobacteriaceae</taxon>
    </lineage>
</organism>
<dbReference type="PANTHER" id="PTHR11135">
    <property type="entry name" value="HISTONE ACETYLTRANSFERASE-RELATED"/>
    <property type="match status" value="1"/>
</dbReference>
<dbReference type="SFLD" id="SFLDG01086">
    <property type="entry name" value="elongater_protein-like"/>
    <property type="match status" value="1"/>
</dbReference>
<dbReference type="AlphaFoldDB" id="A0A5D0HNR1"/>
<reference evidence="8 9" key="1">
    <citation type="submission" date="2019-08" db="EMBL/GenBank/DDBJ databases">
        <title>Seonamhaeicola sediminis sp. nov., isolated from marine sediment.</title>
        <authorList>
            <person name="Cao W.R."/>
        </authorList>
    </citation>
    <scope>NUCLEOTIDE SEQUENCE [LARGE SCALE GENOMIC DNA]</scope>
    <source>
        <strain evidence="8 9">B011</strain>
    </source>
</reference>
<dbReference type="InterPro" id="IPR023404">
    <property type="entry name" value="rSAM_horseshoe"/>
</dbReference>
<dbReference type="Gene3D" id="3.80.30.20">
    <property type="entry name" value="tm_1862 like domain"/>
    <property type="match status" value="1"/>
</dbReference>
<keyword evidence="5" id="KW-0408">Iron</keyword>
<dbReference type="CDD" id="cd01335">
    <property type="entry name" value="Radical_SAM"/>
    <property type="match status" value="1"/>
</dbReference>
<gene>
    <name evidence="8" type="ORF">FUA24_18840</name>
</gene>
<dbReference type="GO" id="GO:0046872">
    <property type="term" value="F:metal ion binding"/>
    <property type="evidence" value="ECO:0007669"/>
    <property type="project" value="UniProtKB-KW"/>
</dbReference>
<sequence length="306" mass="35085">MTGKRYIDYSSFIKYTFGERVQKVSLNIGFTCPNKDGTKGYGGCTYCNNSTFNPEYCSPQKTITEQLQEGIAFFSKKYKTQKYLAYFQAYTNTYDDIENLKALYEEALAVSGVIGLVLGTRPDCISEELIDYLSELSKKHFVSLEYGIESTNNATLKQVNRCHTFQETIEAFNLSRNKGIHLGGHIILGLPNETKQDALDHAFRLSQLPLDTLKIHHLQIVENSILGVKYKRSPEHFKLFEMKAYIKFVSEFITYLRPDIVIERFISEAPRDLLIAPDWGGFKNFEVVAKIDKYLADNNMFQGQNF</sequence>
<keyword evidence="3" id="KW-0949">S-adenosyl-L-methionine</keyword>
<evidence type="ECO:0000256" key="1">
    <source>
        <dbReference type="ARBA" id="ARBA00001966"/>
    </source>
</evidence>
<dbReference type="Pfam" id="PF04055">
    <property type="entry name" value="Radical_SAM"/>
    <property type="match status" value="1"/>
</dbReference>
<evidence type="ECO:0000256" key="3">
    <source>
        <dbReference type="ARBA" id="ARBA00022691"/>
    </source>
</evidence>
<dbReference type="NCBIfam" id="TIGR01212">
    <property type="entry name" value="TIGR01212 family radical SAM protein"/>
    <property type="match status" value="1"/>
</dbReference>
<evidence type="ECO:0000313" key="8">
    <source>
        <dbReference type="EMBL" id="TYA72029.1"/>
    </source>
</evidence>
<evidence type="ECO:0000313" key="9">
    <source>
        <dbReference type="Proteomes" id="UP000323930"/>
    </source>
</evidence>
<dbReference type="InterPro" id="IPR007197">
    <property type="entry name" value="rSAM"/>
</dbReference>
<dbReference type="InterPro" id="IPR005911">
    <property type="entry name" value="YhcC-like"/>
</dbReference>
<dbReference type="InterPro" id="IPR032432">
    <property type="entry name" value="Radical_SAM_C"/>
</dbReference>
<dbReference type="SFLD" id="SFLDG01091">
    <property type="entry name" value="uncharacterized_CHP01210-like"/>
    <property type="match status" value="1"/>
</dbReference>
<comment type="cofactor">
    <cofactor evidence="1">
        <name>[4Fe-4S] cluster</name>
        <dbReference type="ChEBI" id="CHEBI:49883"/>
    </cofactor>
</comment>
<dbReference type="PANTHER" id="PTHR11135:SF1">
    <property type="entry name" value="PROTEIN YHCC"/>
    <property type="match status" value="1"/>
</dbReference>
<keyword evidence="6" id="KW-0411">Iron-sulfur</keyword>
<keyword evidence="9" id="KW-1185">Reference proteome</keyword>
<dbReference type="SFLD" id="SFLDS00029">
    <property type="entry name" value="Radical_SAM"/>
    <property type="match status" value="1"/>
</dbReference>
<evidence type="ECO:0000256" key="6">
    <source>
        <dbReference type="ARBA" id="ARBA00023014"/>
    </source>
</evidence>
<keyword evidence="2" id="KW-0004">4Fe-4S</keyword>
<comment type="caution">
    <text evidence="8">The sequence shown here is derived from an EMBL/GenBank/DDBJ whole genome shotgun (WGS) entry which is preliminary data.</text>
</comment>
<dbReference type="Pfam" id="PF16199">
    <property type="entry name" value="Radical_SAM_C"/>
    <property type="match status" value="1"/>
</dbReference>
<evidence type="ECO:0000259" key="7">
    <source>
        <dbReference type="PROSITE" id="PS51918"/>
    </source>
</evidence>
<evidence type="ECO:0000256" key="5">
    <source>
        <dbReference type="ARBA" id="ARBA00023004"/>
    </source>
</evidence>
<dbReference type="InterPro" id="IPR006638">
    <property type="entry name" value="Elp3/MiaA/NifB-like_rSAM"/>
</dbReference>